<protein>
    <submittedName>
        <fullName evidence="3">Uncharacterized protein</fullName>
    </submittedName>
</protein>
<feature type="region of interest" description="Disordered" evidence="1">
    <location>
        <begin position="248"/>
        <end position="267"/>
    </location>
</feature>
<accession>A0A1R1YBF5</accession>
<keyword evidence="4" id="KW-1185">Reference proteome</keyword>
<sequence>MGIRHRRMVRPRPIIGALISGFILTTTFLVIYIFLSRQAIIVPSNHTFQSLTNEQKKEVIERLDRELGRENYNIHVPRSLEGIAEFMRIFDYNFNSKRKIENKKSVDKLYDSVSNNKDELEVPAEKAYVDPTTRKSTIGFSRIYVIAQQDKKKQRKYLQQFANQNKLTFDFVRVFKGSKEQGASADEKEKLAMANSLATHVMVWQQIVDSYHGDSDGFLVLSDDSVLDYNFVSSGKWKSMATQVFGSNAEHNKSARKSPISGPATDSKKASLSPNLWSLILFSNDPTLANDPSYKSAASPKILDFASISIDSPPISSALAKIPTYAISISGARALLALHDSQQTNEFASLDQLINYAIKDSFISPSILISDFVKNS</sequence>
<comment type="caution">
    <text evidence="3">The sequence shown here is derived from an EMBL/GenBank/DDBJ whole genome shotgun (WGS) entry which is preliminary data.</text>
</comment>
<reference evidence="3 4" key="1">
    <citation type="submission" date="2017-01" db="EMBL/GenBank/DDBJ databases">
        <authorList>
            <person name="Mah S.A."/>
            <person name="Swanson W.J."/>
            <person name="Moy G.W."/>
            <person name="Vacquier V.D."/>
        </authorList>
    </citation>
    <scope>NUCLEOTIDE SEQUENCE [LARGE SCALE GENOMIC DNA]</scope>
    <source>
        <strain evidence="3 4">GSMNP</strain>
    </source>
</reference>
<dbReference type="Proteomes" id="UP000187283">
    <property type="component" value="Unassembled WGS sequence"/>
</dbReference>
<keyword evidence="2" id="KW-1133">Transmembrane helix</keyword>
<dbReference type="EMBL" id="LSSN01000428">
    <property type="protein sequence ID" value="OMJ24006.1"/>
    <property type="molecule type" value="Genomic_DNA"/>
</dbReference>
<evidence type="ECO:0000313" key="3">
    <source>
        <dbReference type="EMBL" id="OMJ24006.1"/>
    </source>
</evidence>
<evidence type="ECO:0000256" key="1">
    <source>
        <dbReference type="SAM" id="MobiDB-lite"/>
    </source>
</evidence>
<dbReference type="AlphaFoldDB" id="A0A1R1YBF5"/>
<feature type="transmembrane region" description="Helical" evidence="2">
    <location>
        <begin position="12"/>
        <end position="35"/>
    </location>
</feature>
<keyword evidence="2" id="KW-0472">Membrane</keyword>
<keyword evidence="2" id="KW-0812">Transmembrane</keyword>
<proteinExistence type="predicted"/>
<organism evidence="3 4">
    <name type="scientific">Smittium culicis</name>
    <dbReference type="NCBI Taxonomy" id="133412"/>
    <lineage>
        <taxon>Eukaryota</taxon>
        <taxon>Fungi</taxon>
        <taxon>Fungi incertae sedis</taxon>
        <taxon>Zoopagomycota</taxon>
        <taxon>Kickxellomycotina</taxon>
        <taxon>Harpellomycetes</taxon>
        <taxon>Harpellales</taxon>
        <taxon>Legeriomycetaceae</taxon>
        <taxon>Smittium</taxon>
    </lineage>
</organism>
<evidence type="ECO:0000256" key="2">
    <source>
        <dbReference type="SAM" id="Phobius"/>
    </source>
</evidence>
<gene>
    <name evidence="3" type="ORF">AYI70_g1876</name>
</gene>
<name>A0A1R1YBF5_9FUNG</name>
<dbReference type="OrthoDB" id="5600014at2759"/>
<evidence type="ECO:0000313" key="4">
    <source>
        <dbReference type="Proteomes" id="UP000187283"/>
    </source>
</evidence>